<evidence type="ECO:0000313" key="6">
    <source>
        <dbReference type="EMBL" id="GER57386.1"/>
    </source>
</evidence>
<evidence type="ECO:0000313" key="7">
    <source>
        <dbReference type="Proteomes" id="UP000325081"/>
    </source>
</evidence>
<comment type="caution">
    <text evidence="6">The sequence shown here is derived from an EMBL/GenBank/DDBJ whole genome shotgun (WGS) entry which is preliminary data.</text>
</comment>
<organism evidence="6 7">
    <name type="scientific">Striga asiatica</name>
    <name type="common">Asiatic witchweed</name>
    <name type="synonym">Buchnera asiatica</name>
    <dbReference type="NCBI Taxonomy" id="4170"/>
    <lineage>
        <taxon>Eukaryota</taxon>
        <taxon>Viridiplantae</taxon>
        <taxon>Streptophyta</taxon>
        <taxon>Embryophyta</taxon>
        <taxon>Tracheophyta</taxon>
        <taxon>Spermatophyta</taxon>
        <taxon>Magnoliopsida</taxon>
        <taxon>eudicotyledons</taxon>
        <taxon>Gunneridae</taxon>
        <taxon>Pentapetalae</taxon>
        <taxon>asterids</taxon>
        <taxon>lamiids</taxon>
        <taxon>Lamiales</taxon>
        <taxon>Orobanchaceae</taxon>
        <taxon>Buchnereae</taxon>
        <taxon>Striga</taxon>
    </lineage>
</organism>
<dbReference type="InterPro" id="IPR047129">
    <property type="entry name" value="PPA2-like"/>
</dbReference>
<evidence type="ECO:0000256" key="1">
    <source>
        <dbReference type="ARBA" id="ARBA00013081"/>
    </source>
</evidence>
<keyword evidence="4" id="KW-0464">Manganese</keyword>
<dbReference type="Proteomes" id="UP000325081">
    <property type="component" value="Unassembled WGS sequence"/>
</dbReference>
<protein>
    <recommendedName>
        <fullName evidence="1">protein-serine/threonine phosphatase</fullName>
        <ecNumber evidence="1">3.1.3.16</ecNumber>
    </recommendedName>
</protein>
<dbReference type="SUPFAM" id="SSF56300">
    <property type="entry name" value="Metallo-dependent phosphatases"/>
    <property type="match status" value="2"/>
</dbReference>
<evidence type="ECO:0000259" key="5">
    <source>
        <dbReference type="SMART" id="SM00156"/>
    </source>
</evidence>
<dbReference type="GO" id="GO:0046872">
    <property type="term" value="F:metal ion binding"/>
    <property type="evidence" value="ECO:0007669"/>
    <property type="project" value="UniProtKB-KW"/>
</dbReference>
<dbReference type="Gene3D" id="3.60.21.10">
    <property type="match status" value="1"/>
</dbReference>
<dbReference type="AlphaFoldDB" id="A0A5A7RJM0"/>
<dbReference type="InterPro" id="IPR004843">
    <property type="entry name" value="Calcineurin-like_PHP"/>
</dbReference>
<dbReference type="PANTHER" id="PTHR45619">
    <property type="entry name" value="SERINE/THREONINE-PROTEIN PHOSPHATASE PP2A-RELATED"/>
    <property type="match status" value="1"/>
</dbReference>
<feature type="domain" description="Serine/threonine specific protein phosphatases" evidence="5">
    <location>
        <begin position="28"/>
        <end position="180"/>
    </location>
</feature>
<evidence type="ECO:0000256" key="2">
    <source>
        <dbReference type="ARBA" id="ARBA00022723"/>
    </source>
</evidence>
<sequence length="219" mass="24880">MSELWIQTLNVPECLQYLWVTSHPVSPFHDCVRGLCGKAKEILMQESNVQPVTICGDIHGQFHDLAELFRIGGKWLLVLNTIGAVTSSHEKNENMNLFPYTNYLFMGDYVDRGYYSVETASKSFVARLIAFKKFRTKEQNVTIFSAPNYCYRCGNVAHHLIFSVVSEVLSKRASSFDELLQADFLLLGNIFQKAIFIDDILLKTIIILLKALSGLNFEV</sequence>
<keyword evidence="3" id="KW-0378">Hydrolase</keyword>
<reference evidence="7" key="1">
    <citation type="journal article" date="2019" name="Curr. Biol.">
        <title>Genome Sequence of Striga asiatica Provides Insight into the Evolution of Plant Parasitism.</title>
        <authorList>
            <person name="Yoshida S."/>
            <person name="Kim S."/>
            <person name="Wafula E.K."/>
            <person name="Tanskanen J."/>
            <person name="Kim Y.M."/>
            <person name="Honaas L."/>
            <person name="Yang Z."/>
            <person name="Spallek T."/>
            <person name="Conn C.E."/>
            <person name="Ichihashi Y."/>
            <person name="Cheong K."/>
            <person name="Cui S."/>
            <person name="Der J.P."/>
            <person name="Gundlach H."/>
            <person name="Jiao Y."/>
            <person name="Hori C."/>
            <person name="Ishida J.K."/>
            <person name="Kasahara H."/>
            <person name="Kiba T."/>
            <person name="Kim M.S."/>
            <person name="Koo N."/>
            <person name="Laohavisit A."/>
            <person name="Lee Y.H."/>
            <person name="Lumba S."/>
            <person name="McCourt P."/>
            <person name="Mortimer J.C."/>
            <person name="Mutuku J.M."/>
            <person name="Nomura T."/>
            <person name="Sasaki-Sekimoto Y."/>
            <person name="Seto Y."/>
            <person name="Wang Y."/>
            <person name="Wakatake T."/>
            <person name="Sakakibara H."/>
            <person name="Demura T."/>
            <person name="Yamaguchi S."/>
            <person name="Yoneyama K."/>
            <person name="Manabe R.I."/>
            <person name="Nelson D.C."/>
            <person name="Schulman A.H."/>
            <person name="Timko M.P."/>
            <person name="dePamphilis C.W."/>
            <person name="Choi D."/>
            <person name="Shirasu K."/>
        </authorList>
    </citation>
    <scope>NUCLEOTIDE SEQUENCE [LARGE SCALE GENOMIC DNA]</scope>
    <source>
        <strain evidence="7">cv. UVA1</strain>
    </source>
</reference>
<dbReference type="InterPro" id="IPR006186">
    <property type="entry name" value="Ser/Thr-sp_prot-phosphatase"/>
</dbReference>
<dbReference type="GO" id="GO:0004722">
    <property type="term" value="F:protein serine/threonine phosphatase activity"/>
    <property type="evidence" value="ECO:0007669"/>
    <property type="project" value="UniProtKB-EC"/>
</dbReference>
<keyword evidence="7" id="KW-1185">Reference proteome</keyword>
<accession>A0A5A7RJM0</accession>
<dbReference type="PRINTS" id="PR00114">
    <property type="entry name" value="STPHPHTASE"/>
</dbReference>
<dbReference type="InterPro" id="IPR029052">
    <property type="entry name" value="Metallo-depent_PP-like"/>
</dbReference>
<dbReference type="Pfam" id="PF00149">
    <property type="entry name" value="Metallophos"/>
    <property type="match status" value="1"/>
</dbReference>
<evidence type="ECO:0000256" key="3">
    <source>
        <dbReference type="ARBA" id="ARBA00022801"/>
    </source>
</evidence>
<gene>
    <name evidence="6" type="ORF">STAS_35202</name>
</gene>
<proteinExistence type="predicted"/>
<keyword evidence="2" id="KW-0479">Metal-binding</keyword>
<dbReference type="SMART" id="SM00156">
    <property type="entry name" value="PP2Ac"/>
    <property type="match status" value="1"/>
</dbReference>
<dbReference type="EC" id="3.1.3.16" evidence="1"/>
<name>A0A5A7RJM0_STRAF</name>
<dbReference type="EMBL" id="BKCP01013292">
    <property type="protein sequence ID" value="GER57386.1"/>
    <property type="molecule type" value="Genomic_DNA"/>
</dbReference>
<evidence type="ECO:0000256" key="4">
    <source>
        <dbReference type="ARBA" id="ARBA00023211"/>
    </source>
</evidence>
<dbReference type="OrthoDB" id="1930084at2759"/>